<comment type="subcellular location">
    <subcellularLocation>
        <location evidence="6">Cytoplasm</location>
    </subcellularLocation>
</comment>
<dbReference type="RefSeq" id="WP_101534692.1">
    <property type="nucleotide sequence ID" value="NZ_PKUQ01000031.1"/>
</dbReference>
<evidence type="ECO:0000313" key="8">
    <source>
        <dbReference type="Proteomes" id="UP000234881"/>
    </source>
</evidence>
<keyword evidence="4 6" id="KW-0808">Transferase</keyword>
<protein>
    <recommendedName>
        <fullName evidence="6">Ribosomal RNA small subunit methyltransferase G</fullName>
        <ecNumber evidence="6">2.1.1.170</ecNumber>
    </recommendedName>
    <alternativeName>
        <fullName evidence="6">16S rRNA 7-methylguanosine methyltransferase</fullName>
        <shortName evidence="6">16S rRNA m7G methyltransferase</shortName>
    </alternativeName>
</protein>
<gene>
    <name evidence="6 7" type="primary">rsmG</name>
    <name evidence="7" type="ORF">C0081_15275</name>
</gene>
<evidence type="ECO:0000256" key="4">
    <source>
        <dbReference type="ARBA" id="ARBA00022679"/>
    </source>
</evidence>
<dbReference type="OrthoDB" id="9808773at2"/>
<feature type="binding site" evidence="6">
    <location>
        <position position="77"/>
    </location>
    <ligand>
        <name>S-adenosyl-L-methionine</name>
        <dbReference type="ChEBI" id="CHEBI:59789"/>
    </ligand>
</feature>
<accession>A0A2N5XPA6</accession>
<proteinExistence type="inferred from homology"/>
<feature type="binding site" evidence="6">
    <location>
        <position position="148"/>
    </location>
    <ligand>
        <name>S-adenosyl-L-methionine</name>
        <dbReference type="ChEBI" id="CHEBI:59789"/>
    </ligand>
</feature>
<comment type="caution">
    <text evidence="7">The sequence shown here is derived from an EMBL/GenBank/DDBJ whole genome shotgun (WGS) entry which is preliminary data.</text>
</comment>
<keyword evidence="2 6" id="KW-0698">rRNA processing</keyword>
<reference evidence="7 8" key="1">
    <citation type="submission" date="2018-01" db="EMBL/GenBank/DDBJ databases">
        <title>The draft genome sequence of Cohaesibacter sp. H1304.</title>
        <authorList>
            <person name="Wang N.-N."/>
            <person name="Du Z.-J."/>
        </authorList>
    </citation>
    <scope>NUCLEOTIDE SEQUENCE [LARGE SCALE GENOMIC DNA]</scope>
    <source>
        <strain evidence="7 8">H1304</strain>
    </source>
</reference>
<dbReference type="AlphaFoldDB" id="A0A2N5XPA6"/>
<evidence type="ECO:0000256" key="3">
    <source>
        <dbReference type="ARBA" id="ARBA00022603"/>
    </source>
</evidence>
<keyword evidence="5 6" id="KW-0949">S-adenosyl-L-methionine</keyword>
<comment type="catalytic activity">
    <reaction evidence="6">
        <text>guanosine(527) in 16S rRNA + S-adenosyl-L-methionine = N(7)-methylguanosine(527) in 16S rRNA + S-adenosyl-L-homocysteine</text>
        <dbReference type="Rhea" id="RHEA:42732"/>
        <dbReference type="Rhea" id="RHEA-COMP:10209"/>
        <dbReference type="Rhea" id="RHEA-COMP:10210"/>
        <dbReference type="ChEBI" id="CHEBI:57856"/>
        <dbReference type="ChEBI" id="CHEBI:59789"/>
        <dbReference type="ChEBI" id="CHEBI:74269"/>
        <dbReference type="ChEBI" id="CHEBI:74480"/>
        <dbReference type="EC" id="2.1.1.170"/>
    </reaction>
</comment>
<dbReference type="EC" id="2.1.1.170" evidence="6"/>
<evidence type="ECO:0000256" key="5">
    <source>
        <dbReference type="ARBA" id="ARBA00022691"/>
    </source>
</evidence>
<dbReference type="PANTHER" id="PTHR31760:SF0">
    <property type="entry name" value="S-ADENOSYL-L-METHIONINE-DEPENDENT METHYLTRANSFERASES SUPERFAMILY PROTEIN"/>
    <property type="match status" value="1"/>
</dbReference>
<sequence length="218" mass="24380">MSVGNKERGIELISSLIPVSRESLQKLELYEALVRKWQPAQNLVAPKTLDNIWVRHIADSVQIFASYPQARHWIDLGSGAGFPGLVTAILLDDLGEDYSVHMVESNGRKATFLRTVARELELNAKIHNDRIETVLSSWDGPVDAFSARALTSFSNLCYFVQPFISKSCVGVFHKGRDFDRELAEASVSWNIDLIQKPSRTDPDARIVLLRALSSKDAQ</sequence>
<dbReference type="InterPro" id="IPR029063">
    <property type="entry name" value="SAM-dependent_MTases_sf"/>
</dbReference>
<evidence type="ECO:0000313" key="7">
    <source>
        <dbReference type="EMBL" id="PLW76258.1"/>
    </source>
</evidence>
<evidence type="ECO:0000256" key="6">
    <source>
        <dbReference type="HAMAP-Rule" id="MF_00074"/>
    </source>
</evidence>
<dbReference type="HAMAP" id="MF_00074">
    <property type="entry name" value="16SrRNA_methyltr_G"/>
    <property type="match status" value="1"/>
</dbReference>
<dbReference type="Gene3D" id="3.40.50.150">
    <property type="entry name" value="Vaccinia Virus protein VP39"/>
    <property type="match status" value="1"/>
</dbReference>
<dbReference type="SUPFAM" id="SSF53335">
    <property type="entry name" value="S-adenosyl-L-methionine-dependent methyltransferases"/>
    <property type="match status" value="1"/>
</dbReference>
<evidence type="ECO:0000256" key="1">
    <source>
        <dbReference type="ARBA" id="ARBA00022490"/>
    </source>
</evidence>
<dbReference type="GO" id="GO:0005829">
    <property type="term" value="C:cytosol"/>
    <property type="evidence" value="ECO:0007669"/>
    <property type="project" value="TreeGrafter"/>
</dbReference>
<keyword evidence="1 6" id="KW-0963">Cytoplasm</keyword>
<comment type="similarity">
    <text evidence="6">Belongs to the methyltransferase superfamily. RNA methyltransferase RsmG family.</text>
</comment>
<feature type="binding site" evidence="6">
    <location>
        <begin position="131"/>
        <end position="132"/>
    </location>
    <ligand>
        <name>S-adenosyl-L-methionine</name>
        <dbReference type="ChEBI" id="CHEBI:59789"/>
    </ligand>
</feature>
<feature type="binding site" evidence="6">
    <location>
        <position position="82"/>
    </location>
    <ligand>
        <name>S-adenosyl-L-methionine</name>
        <dbReference type="ChEBI" id="CHEBI:59789"/>
    </ligand>
</feature>
<keyword evidence="8" id="KW-1185">Reference proteome</keyword>
<comment type="caution">
    <text evidence="6">Lacks conserved residue(s) required for the propagation of feature annotation.</text>
</comment>
<comment type="function">
    <text evidence="6">Specifically methylates the N7 position of guanine in position 527 of 16S rRNA.</text>
</comment>
<dbReference type="Proteomes" id="UP000234881">
    <property type="component" value="Unassembled WGS sequence"/>
</dbReference>
<dbReference type="NCBIfam" id="TIGR00138">
    <property type="entry name" value="rsmG_gidB"/>
    <property type="match status" value="1"/>
</dbReference>
<dbReference type="GO" id="GO:0070043">
    <property type="term" value="F:rRNA (guanine-N7-)-methyltransferase activity"/>
    <property type="evidence" value="ECO:0007669"/>
    <property type="project" value="UniProtKB-UniRule"/>
</dbReference>
<dbReference type="InterPro" id="IPR003682">
    <property type="entry name" value="rRNA_ssu_MeTfrase_G"/>
</dbReference>
<evidence type="ECO:0000256" key="2">
    <source>
        <dbReference type="ARBA" id="ARBA00022552"/>
    </source>
</evidence>
<dbReference type="PANTHER" id="PTHR31760">
    <property type="entry name" value="S-ADENOSYL-L-METHIONINE-DEPENDENT METHYLTRANSFERASES SUPERFAMILY PROTEIN"/>
    <property type="match status" value="1"/>
</dbReference>
<organism evidence="7 8">
    <name type="scientific">Cohaesibacter celericrescens</name>
    <dbReference type="NCBI Taxonomy" id="2067669"/>
    <lineage>
        <taxon>Bacteria</taxon>
        <taxon>Pseudomonadati</taxon>
        <taxon>Pseudomonadota</taxon>
        <taxon>Alphaproteobacteria</taxon>
        <taxon>Hyphomicrobiales</taxon>
        <taxon>Cohaesibacteraceae</taxon>
    </lineage>
</organism>
<dbReference type="EMBL" id="PKUQ01000031">
    <property type="protein sequence ID" value="PLW76258.1"/>
    <property type="molecule type" value="Genomic_DNA"/>
</dbReference>
<name>A0A2N5XPA6_9HYPH</name>
<dbReference type="Pfam" id="PF02527">
    <property type="entry name" value="GidB"/>
    <property type="match status" value="1"/>
</dbReference>
<keyword evidence="3 6" id="KW-0489">Methyltransferase</keyword>